<dbReference type="InterPro" id="IPR001509">
    <property type="entry name" value="Epimerase_deHydtase"/>
</dbReference>
<name>A0ABX8IXR9_9GAMM</name>
<dbReference type="CDD" id="cd05232">
    <property type="entry name" value="UDP_G4E_4_SDR_e"/>
    <property type="match status" value="1"/>
</dbReference>
<sequence length="321" mass="34344">MKRKILVTGGTGFVGGALLKRLVGCTDTQVLAWIRRVDSLLPVGVIPVPVSQSRIFAAGSQIDGVDTVIHCAARVHVMKEKVADPLAEFRKVNVDGTLELARSAIASGARRFIFISSIKVNGESTPPGTPFTADDVPQPVDAYAISKFEAESALRALASETGLEVVIIRPPLVYGPGVKGNFNKMMGWLATGLPLPLGAVSNRRSFVALDNLVDLAVTCINHPAAANEVFLVSDDRDFCTTELLRRMASALGRSARLWPVPLSCLSAAAGLLGKRGAVDRLCSSLQVDIGKTRRLLDWSPRVGVDEAMEKTAADFLRRSSQ</sequence>
<protein>
    <submittedName>
        <fullName evidence="2">SDR family oxidoreductase</fullName>
    </submittedName>
</protein>
<gene>
    <name evidence="2" type="ORF">KQ248_07520</name>
</gene>
<dbReference type="Proteomes" id="UP000683436">
    <property type="component" value="Chromosome"/>
</dbReference>
<proteinExistence type="predicted"/>
<keyword evidence="3" id="KW-1185">Reference proteome</keyword>
<dbReference type="PANTHER" id="PTHR43245:SF58">
    <property type="entry name" value="BLL5923 PROTEIN"/>
    <property type="match status" value="1"/>
</dbReference>
<dbReference type="PANTHER" id="PTHR43245">
    <property type="entry name" value="BIFUNCTIONAL POLYMYXIN RESISTANCE PROTEIN ARNA"/>
    <property type="match status" value="1"/>
</dbReference>
<dbReference type="EMBL" id="CP076683">
    <property type="protein sequence ID" value="QWV18502.1"/>
    <property type="molecule type" value="Genomic_DNA"/>
</dbReference>
<evidence type="ECO:0000313" key="2">
    <source>
        <dbReference type="EMBL" id="QWV18502.1"/>
    </source>
</evidence>
<evidence type="ECO:0000259" key="1">
    <source>
        <dbReference type="Pfam" id="PF01370"/>
    </source>
</evidence>
<reference evidence="2 3" key="1">
    <citation type="submission" date="2021-06" db="EMBL/GenBank/DDBJ databases">
        <title>Microbial metabolic specificity influences pelagic lipid remineralization.</title>
        <authorList>
            <person name="Behrendt L."/>
            <person name="Hunter J.E."/>
            <person name="Alcolombri U."/>
            <person name="Smriga S."/>
            <person name="Mincer T."/>
            <person name="Lowenstein D.P."/>
            <person name="Peaudecerf F.J."/>
            <person name="Fernandez V.I."/>
            <person name="Fredricks H."/>
            <person name="Almblad H."/>
            <person name="Harrison J.J."/>
            <person name="Stocker R."/>
            <person name="Van Mooy B.A.S."/>
        </authorList>
    </citation>
    <scope>NUCLEOTIDE SEQUENCE [LARGE SCALE GENOMIC DNA]</scope>
    <source>
        <strain evidence="2 3">A252</strain>
    </source>
</reference>
<evidence type="ECO:0000313" key="3">
    <source>
        <dbReference type="Proteomes" id="UP000683436"/>
    </source>
</evidence>
<accession>A0ABX8IXR9</accession>
<feature type="domain" description="NAD-dependent epimerase/dehydratase" evidence="1">
    <location>
        <begin position="5"/>
        <end position="230"/>
    </location>
</feature>
<dbReference type="RefSeq" id="WP_216707111.1">
    <property type="nucleotide sequence ID" value="NZ_CP076683.1"/>
</dbReference>
<dbReference type="Pfam" id="PF01370">
    <property type="entry name" value="Epimerase"/>
    <property type="match status" value="1"/>
</dbReference>
<dbReference type="InterPro" id="IPR050177">
    <property type="entry name" value="Lipid_A_modif_metabolic_enz"/>
</dbReference>
<organism evidence="2 3">
    <name type="scientific">Stutzerimonas zhaodongensis</name>
    <dbReference type="NCBI Taxonomy" id="1176257"/>
    <lineage>
        <taxon>Bacteria</taxon>
        <taxon>Pseudomonadati</taxon>
        <taxon>Pseudomonadota</taxon>
        <taxon>Gammaproteobacteria</taxon>
        <taxon>Pseudomonadales</taxon>
        <taxon>Pseudomonadaceae</taxon>
        <taxon>Stutzerimonas</taxon>
    </lineage>
</organism>